<organism evidence="3 4">
    <name type="scientific">Phaeomoniella chlamydospora</name>
    <name type="common">Phaeoacremonium chlamydosporum</name>
    <dbReference type="NCBI Taxonomy" id="158046"/>
    <lineage>
        <taxon>Eukaryota</taxon>
        <taxon>Fungi</taxon>
        <taxon>Dikarya</taxon>
        <taxon>Ascomycota</taxon>
        <taxon>Pezizomycotina</taxon>
        <taxon>Eurotiomycetes</taxon>
        <taxon>Chaetothyriomycetidae</taxon>
        <taxon>Phaeomoniellales</taxon>
        <taxon>Phaeomoniellaceae</taxon>
        <taxon>Phaeomoniella</taxon>
    </lineage>
</organism>
<feature type="compositionally biased region" description="Low complexity" evidence="1">
    <location>
        <begin position="232"/>
        <end position="245"/>
    </location>
</feature>
<dbReference type="AlphaFoldDB" id="A0A0G2EK91"/>
<gene>
    <name evidence="3" type="ORF">UCRPC4_g03100</name>
</gene>
<evidence type="ECO:0000259" key="2">
    <source>
        <dbReference type="Pfam" id="PF23155"/>
    </source>
</evidence>
<keyword evidence="4" id="KW-1185">Reference proteome</keyword>
<feature type="region of interest" description="Disordered" evidence="1">
    <location>
        <begin position="157"/>
        <end position="203"/>
    </location>
</feature>
<dbReference type="Proteomes" id="UP000053317">
    <property type="component" value="Unassembled WGS sequence"/>
</dbReference>
<sequence>MLHDHGKMIELSPLVIKVEKVKPPRDAPADEFHCSWYEVTEKISYLPGVSGNVSFHVCFNDLTNGVQCHVHAPLGLDIQEKWTIAGNLPGEPREQRELGIDAPRDVLYIREDVNMNVSRIFSSFTKSKLTKSHSTLVDRLIRKGEIIEDQYYSTNIAESRSTQSQSDTSSIRDRGPLSSPGLTYTSTPSTSPSPHLSQSLSNNPYRVSAMSGYDSKFIDANGLPSPPMYSNQQQQYYHPHQTPYPDSKHSSLSTPPLPQSRKTFIAELPGNVPTPTLQEQQRTNSPQSRAELYSPGRPPSGGMKFGNEGK</sequence>
<dbReference type="PANTHER" id="PTHR38117:SF2">
    <property type="entry name" value="NACHT AND WD40 DOMAIN PROTEIN"/>
    <property type="match status" value="1"/>
</dbReference>
<reference evidence="3 4" key="2">
    <citation type="submission" date="2015-05" db="EMBL/GenBank/DDBJ databases">
        <authorList>
            <person name="Morales-Cruz A."/>
            <person name="Amrine K.C."/>
            <person name="Cantu D."/>
        </authorList>
    </citation>
    <scope>NUCLEOTIDE SEQUENCE [LARGE SCALE GENOMIC DNA]</scope>
    <source>
        <strain evidence="3">UCRPC4</strain>
    </source>
</reference>
<dbReference type="InterPro" id="IPR055481">
    <property type="entry name" value="DUF7053"/>
</dbReference>
<accession>A0A0G2EK91</accession>
<protein>
    <recommendedName>
        <fullName evidence="2">DUF7053 domain-containing protein</fullName>
    </recommendedName>
</protein>
<feature type="domain" description="DUF7053" evidence="2">
    <location>
        <begin position="1"/>
        <end position="144"/>
    </location>
</feature>
<feature type="compositionally biased region" description="Low complexity" evidence="1">
    <location>
        <begin position="176"/>
        <end position="201"/>
    </location>
</feature>
<dbReference type="EMBL" id="LCWF01000073">
    <property type="protein sequence ID" value="KKY22774.1"/>
    <property type="molecule type" value="Genomic_DNA"/>
</dbReference>
<name>A0A0G2EK91_PHACM</name>
<evidence type="ECO:0000313" key="4">
    <source>
        <dbReference type="Proteomes" id="UP000053317"/>
    </source>
</evidence>
<dbReference type="OrthoDB" id="5078320at2759"/>
<dbReference type="Pfam" id="PF23155">
    <property type="entry name" value="DUF7053"/>
    <property type="match status" value="1"/>
</dbReference>
<evidence type="ECO:0000313" key="3">
    <source>
        <dbReference type="EMBL" id="KKY22774.1"/>
    </source>
</evidence>
<feature type="compositionally biased region" description="Polar residues" evidence="1">
    <location>
        <begin position="273"/>
        <end position="288"/>
    </location>
</feature>
<reference evidence="3 4" key="1">
    <citation type="submission" date="2015-05" db="EMBL/GenBank/DDBJ databases">
        <title>Distinctive expansion of gene families associated with plant cell wall degradation and secondary metabolism in the genomes of grapevine trunk pathogens.</title>
        <authorList>
            <person name="Lawrence D.P."/>
            <person name="Travadon R."/>
            <person name="Rolshausen P.E."/>
            <person name="Baumgartner K."/>
        </authorList>
    </citation>
    <scope>NUCLEOTIDE SEQUENCE [LARGE SCALE GENOMIC DNA]</scope>
    <source>
        <strain evidence="3">UCRPC4</strain>
    </source>
</reference>
<proteinExistence type="predicted"/>
<evidence type="ECO:0000256" key="1">
    <source>
        <dbReference type="SAM" id="MobiDB-lite"/>
    </source>
</evidence>
<feature type="region of interest" description="Disordered" evidence="1">
    <location>
        <begin position="223"/>
        <end position="310"/>
    </location>
</feature>
<dbReference type="PANTHER" id="PTHR38117">
    <property type="entry name" value="NACHT AND WD40 DOMAIN PROTEIN"/>
    <property type="match status" value="1"/>
</dbReference>
<feature type="compositionally biased region" description="Low complexity" evidence="1">
    <location>
        <begin position="159"/>
        <end position="169"/>
    </location>
</feature>
<comment type="caution">
    <text evidence="3">The sequence shown here is derived from an EMBL/GenBank/DDBJ whole genome shotgun (WGS) entry which is preliminary data.</text>
</comment>